<sequence>MRQAQALRRARSDPRSRGSIKLGDPADVVRRISSASSVHPLATHQQQQQHQQHQQHKAQLTSTLPNTIDQIYSFGKLREDDAT</sequence>
<reference evidence="2" key="2">
    <citation type="journal article" date="2018" name="Mol. Plant Microbe Interact.">
        <title>Genome sequence resources for the wheat stripe rust pathogen (Puccinia striiformis f. sp. tritici) and the barley stripe rust pathogen (Puccinia striiformis f. sp. hordei).</title>
        <authorList>
            <person name="Xia C."/>
            <person name="Wang M."/>
            <person name="Yin C."/>
            <person name="Cornejo O.E."/>
            <person name="Hulbert S.H."/>
            <person name="Chen X."/>
        </authorList>
    </citation>
    <scope>NUCLEOTIDE SEQUENCE [LARGE SCALE GENOMIC DNA]</scope>
    <source>
        <strain evidence="2">93-210</strain>
    </source>
</reference>
<keyword evidence="2" id="KW-1185">Reference proteome</keyword>
<comment type="caution">
    <text evidence="1">The sequence shown here is derived from an EMBL/GenBank/DDBJ whole genome shotgun (WGS) entry which is preliminary data.</text>
</comment>
<evidence type="ECO:0000313" key="2">
    <source>
        <dbReference type="Proteomes" id="UP001060170"/>
    </source>
</evidence>
<accession>A0ACC0EE72</accession>
<proteinExistence type="predicted"/>
<reference evidence="1 2" key="3">
    <citation type="journal article" date="2022" name="Microbiol. Spectr.">
        <title>Folding features and dynamics of 3D genome architecture in plant fungal pathogens.</title>
        <authorList>
            <person name="Xia C."/>
        </authorList>
    </citation>
    <scope>NUCLEOTIDE SEQUENCE [LARGE SCALE GENOMIC DNA]</scope>
    <source>
        <strain evidence="1 2">93-210</strain>
    </source>
</reference>
<dbReference type="EMBL" id="CM045871">
    <property type="protein sequence ID" value="KAI7951660.1"/>
    <property type="molecule type" value="Genomic_DNA"/>
</dbReference>
<protein>
    <submittedName>
        <fullName evidence="1">Uncharacterized protein</fullName>
    </submittedName>
</protein>
<reference evidence="2" key="1">
    <citation type="journal article" date="2018" name="BMC Genomics">
        <title>Genomic insights into host adaptation between the wheat stripe rust pathogen (Puccinia striiformis f. sp. tritici) and the barley stripe rust pathogen (Puccinia striiformis f. sp. hordei).</title>
        <authorList>
            <person name="Xia C."/>
            <person name="Wang M."/>
            <person name="Yin C."/>
            <person name="Cornejo O.E."/>
            <person name="Hulbert S.H."/>
            <person name="Chen X."/>
        </authorList>
    </citation>
    <scope>NUCLEOTIDE SEQUENCE [LARGE SCALE GENOMIC DNA]</scope>
    <source>
        <strain evidence="2">93-210</strain>
    </source>
</reference>
<dbReference type="Proteomes" id="UP001060170">
    <property type="component" value="Chromosome 7"/>
</dbReference>
<name>A0ACC0EE72_9BASI</name>
<evidence type="ECO:0000313" key="1">
    <source>
        <dbReference type="EMBL" id="KAI7951660.1"/>
    </source>
</evidence>
<gene>
    <name evidence="1" type="ORF">MJO28_007344</name>
</gene>
<organism evidence="1 2">
    <name type="scientific">Puccinia striiformis f. sp. tritici</name>
    <dbReference type="NCBI Taxonomy" id="168172"/>
    <lineage>
        <taxon>Eukaryota</taxon>
        <taxon>Fungi</taxon>
        <taxon>Dikarya</taxon>
        <taxon>Basidiomycota</taxon>
        <taxon>Pucciniomycotina</taxon>
        <taxon>Pucciniomycetes</taxon>
        <taxon>Pucciniales</taxon>
        <taxon>Pucciniaceae</taxon>
        <taxon>Puccinia</taxon>
    </lineage>
</organism>